<accession>A0AAD7EML2</accession>
<comment type="caution">
    <text evidence="1">The sequence shown here is derived from an EMBL/GenBank/DDBJ whole genome shotgun (WGS) entry which is preliminary data.</text>
</comment>
<keyword evidence="2" id="KW-1185">Reference proteome</keyword>
<dbReference type="EMBL" id="JARIHO010000031">
    <property type="protein sequence ID" value="KAJ7336143.1"/>
    <property type="molecule type" value="Genomic_DNA"/>
</dbReference>
<gene>
    <name evidence="1" type="ORF">DFH08DRAFT_706254</name>
</gene>
<evidence type="ECO:0000313" key="1">
    <source>
        <dbReference type="EMBL" id="KAJ7336143.1"/>
    </source>
</evidence>
<evidence type="ECO:0008006" key="3">
    <source>
        <dbReference type="Google" id="ProtNLM"/>
    </source>
</evidence>
<reference evidence="1" key="1">
    <citation type="submission" date="2023-03" db="EMBL/GenBank/DDBJ databases">
        <title>Massive genome expansion in bonnet fungi (Mycena s.s.) driven by repeated elements and novel gene families across ecological guilds.</title>
        <authorList>
            <consortium name="Lawrence Berkeley National Laboratory"/>
            <person name="Harder C.B."/>
            <person name="Miyauchi S."/>
            <person name="Viragh M."/>
            <person name="Kuo A."/>
            <person name="Thoen E."/>
            <person name="Andreopoulos B."/>
            <person name="Lu D."/>
            <person name="Skrede I."/>
            <person name="Drula E."/>
            <person name="Henrissat B."/>
            <person name="Morin E."/>
            <person name="Kohler A."/>
            <person name="Barry K."/>
            <person name="LaButti K."/>
            <person name="Morin E."/>
            <person name="Salamov A."/>
            <person name="Lipzen A."/>
            <person name="Mereny Z."/>
            <person name="Hegedus B."/>
            <person name="Baldrian P."/>
            <person name="Stursova M."/>
            <person name="Weitz H."/>
            <person name="Taylor A."/>
            <person name="Grigoriev I.V."/>
            <person name="Nagy L.G."/>
            <person name="Martin F."/>
            <person name="Kauserud H."/>
        </authorList>
    </citation>
    <scope>NUCLEOTIDE SEQUENCE</scope>
    <source>
        <strain evidence="1">CBHHK002</strain>
    </source>
</reference>
<proteinExistence type="predicted"/>
<evidence type="ECO:0000313" key="2">
    <source>
        <dbReference type="Proteomes" id="UP001218218"/>
    </source>
</evidence>
<protein>
    <recommendedName>
        <fullName evidence="3">MULE transposase domain-containing protein</fullName>
    </recommendedName>
</protein>
<feature type="non-terminal residue" evidence="1">
    <location>
        <position position="1"/>
    </location>
</feature>
<name>A0AAD7EML2_9AGAR</name>
<dbReference type="AlphaFoldDB" id="A0AAD7EML2"/>
<organism evidence="1 2">
    <name type="scientific">Mycena albidolilacea</name>
    <dbReference type="NCBI Taxonomy" id="1033008"/>
    <lineage>
        <taxon>Eukaryota</taxon>
        <taxon>Fungi</taxon>
        <taxon>Dikarya</taxon>
        <taxon>Basidiomycota</taxon>
        <taxon>Agaricomycotina</taxon>
        <taxon>Agaricomycetes</taxon>
        <taxon>Agaricomycetidae</taxon>
        <taxon>Agaricales</taxon>
        <taxon>Marasmiineae</taxon>
        <taxon>Mycenaceae</taxon>
        <taxon>Mycena</taxon>
    </lineage>
</organism>
<dbReference type="Proteomes" id="UP001218218">
    <property type="component" value="Unassembled WGS sequence"/>
</dbReference>
<sequence length="234" mass="27018">ILKTHPRPRFSQKSVYNQWVKQQQTSWQCCDDEFESAKILLQEFASDPVHELISIPMPESDGFCALGFVFPSVLRKWDSIICEVALDSTFQTNKASFECFALLGEVGGSGVPLGFILLKSNKPDVNEKEKYIRAAIRFITVVWKIRVKQVLSDKDMTEINTLLGELLDNIKYQLCFWHCIRAVKTRLSVLGCHPAHYDAAEAFREFDWIDWEFVPINQMPEELQTEVFATWSFI</sequence>